<proteinExistence type="predicted"/>
<dbReference type="eggNOG" id="COG1196">
    <property type="taxonomic scope" value="Bacteria"/>
</dbReference>
<dbReference type="RefSeq" id="WP_013560315.1">
    <property type="nucleotide sequence ID" value="NC_014960.1"/>
</dbReference>
<dbReference type="InParanoid" id="E8N675"/>
<evidence type="ECO:0000313" key="2">
    <source>
        <dbReference type="EMBL" id="BAJ63939.1"/>
    </source>
</evidence>
<gene>
    <name evidence="2" type="ordered locus">ANT_19130</name>
</gene>
<dbReference type="EMBL" id="AP012029">
    <property type="protein sequence ID" value="BAJ63939.1"/>
    <property type="molecule type" value="Genomic_DNA"/>
</dbReference>
<keyword evidence="3" id="KW-1185">Reference proteome</keyword>
<dbReference type="STRING" id="926569.ANT_19130"/>
<protein>
    <submittedName>
        <fullName evidence="2">Uncharacterized protein</fullName>
    </submittedName>
</protein>
<dbReference type="OrthoDB" id="507311at2"/>
<organism evidence="2 3">
    <name type="scientific">Anaerolinea thermophila (strain DSM 14523 / JCM 11388 / NBRC 100420 / UNI-1)</name>
    <dbReference type="NCBI Taxonomy" id="926569"/>
    <lineage>
        <taxon>Bacteria</taxon>
        <taxon>Bacillati</taxon>
        <taxon>Chloroflexota</taxon>
        <taxon>Anaerolineae</taxon>
        <taxon>Anaerolineales</taxon>
        <taxon>Anaerolineaceae</taxon>
        <taxon>Anaerolinea</taxon>
    </lineage>
</organism>
<dbReference type="Proteomes" id="UP000008922">
    <property type="component" value="Chromosome"/>
</dbReference>
<sequence>MSGHKRTTVTISQEEYRRLYEAEMLLRGMDTKPFETNHQPSPETLAFLSQQVNSTIQRQENFLRLGQELQTEFSHLETQTAFYLREIQGQILEMLNQDRENFINLVDQIQNNLNYIEEKTIREHEATQQRLAELEFQSQQTFQREKYTSELAHEWLNDCVQIYNFILENYPESIPHLEELRDISSQLGIALQNFESGLYEAALTTGQNLYIFLSSLRVQLEKEGLEKRKILAEILEELRAIKKEIVENREIKPLDLQGNFLDTLISVDEWTDNSLSNLEETISSIIIQFEEQGLEHPIEYLRNFKANQIPLIQNEFLEAIHQARLSALNAHLNYLIAHDVLLALIEQGYKPVEGHYKPGEKDIYIAKAEDPLGNVVEIQVQTSSPEKIEHHLHIISTYNQTQSLHELRQRAREIQRSLKRIGWVAHESIEIPSSAQRITQQPQKVSLNSNGNAR</sequence>
<accession>E8N675</accession>
<name>E8N675_ANATU</name>
<evidence type="ECO:0000256" key="1">
    <source>
        <dbReference type="SAM" id="MobiDB-lite"/>
    </source>
</evidence>
<reference evidence="2 3" key="1">
    <citation type="submission" date="2010-12" db="EMBL/GenBank/DDBJ databases">
        <title>Whole genome sequence of Anaerolinea thermophila UNI-1.</title>
        <authorList>
            <person name="Narita-Yamada S."/>
            <person name="Kishi E."/>
            <person name="Watanabe Y."/>
            <person name="Takasaki K."/>
            <person name="Ankai A."/>
            <person name="Oguchi A."/>
            <person name="Fukui S."/>
            <person name="Takahashi M."/>
            <person name="Yashiro I."/>
            <person name="Hosoyama A."/>
            <person name="Sekiguchi Y."/>
            <person name="Hanada S."/>
            <person name="Fujita N."/>
        </authorList>
    </citation>
    <scope>NUCLEOTIDE SEQUENCE [LARGE SCALE GENOMIC DNA]</scope>
    <source>
        <strain evidence="3">DSM 14523 / JCM 11388 / NBRC 100420 / UNI-1</strain>
    </source>
</reference>
<dbReference type="AlphaFoldDB" id="E8N675"/>
<feature type="region of interest" description="Disordered" evidence="1">
    <location>
        <begin position="435"/>
        <end position="454"/>
    </location>
</feature>
<evidence type="ECO:0000313" key="3">
    <source>
        <dbReference type="Proteomes" id="UP000008922"/>
    </source>
</evidence>
<dbReference type="HOGENOM" id="CLU_602238_0_0_0"/>
<dbReference type="KEGG" id="atm:ANT_19130"/>